<reference evidence="5" key="1">
    <citation type="submission" date="2022-01" db="EMBL/GenBank/DDBJ databases">
        <authorList>
            <person name="King R."/>
        </authorList>
    </citation>
    <scope>NUCLEOTIDE SEQUENCE</scope>
</reference>
<dbReference type="GO" id="GO:0016614">
    <property type="term" value="F:oxidoreductase activity, acting on CH-OH group of donors"/>
    <property type="evidence" value="ECO:0007669"/>
    <property type="project" value="InterPro"/>
</dbReference>
<feature type="domain" description="Glucose-methanol-choline oxidoreductase N-terminal" evidence="4">
    <location>
        <begin position="316"/>
        <end position="330"/>
    </location>
</feature>
<accession>A0A9P0GEE9</accession>
<dbReference type="InterPro" id="IPR007867">
    <property type="entry name" value="GMC_OxRtase_C"/>
</dbReference>
<evidence type="ECO:0000259" key="4">
    <source>
        <dbReference type="PROSITE" id="PS00624"/>
    </source>
</evidence>
<feature type="chain" id="PRO_5040313134" description="Glucose-methanol-choline oxidoreductase N-terminal domain-containing protein" evidence="3">
    <location>
        <begin position="20"/>
        <end position="643"/>
    </location>
</feature>
<name>A0A9P0GEE9_9CUCU</name>
<evidence type="ECO:0000256" key="1">
    <source>
        <dbReference type="ARBA" id="ARBA00010790"/>
    </source>
</evidence>
<dbReference type="OrthoDB" id="269227at2759"/>
<dbReference type="Gene3D" id="3.30.560.10">
    <property type="entry name" value="Glucose Oxidase, domain 3"/>
    <property type="match status" value="1"/>
</dbReference>
<protein>
    <recommendedName>
        <fullName evidence="4">Glucose-methanol-choline oxidoreductase N-terminal domain-containing protein</fullName>
    </recommendedName>
</protein>
<dbReference type="SUPFAM" id="SSF51905">
    <property type="entry name" value="FAD/NAD(P)-binding domain"/>
    <property type="match status" value="1"/>
</dbReference>
<comment type="cofactor">
    <cofactor evidence="2">
        <name>FAD</name>
        <dbReference type="ChEBI" id="CHEBI:57692"/>
    </cofactor>
</comment>
<sequence length="643" mass="72294">MVDDLWLLLLLLVVTPINGFILSKSFNEIDSPRKGKFLFPFYYKQQPDTGIYGNPILENNSFDFIIVGSGPSGCVLANRLTEIPEWNVMLLEVGDEANALTDIPYMAEFFQFTDYSWGYTAEQQNTSCGGCIDGKVKLPHGRVLGGSSLIDYMLYARGNPADYDKWQRLGNPRWSYENVLPYFMKSEDAYLNISDSGYHQRGGRLSVSDVPYRSESAHAFVRAAQEAGYPEVDYNGKRQIGTSYIQSTTRQGKRVSAEKAFLRSIRNRPNLKILKNSRAVQILINPETKQAYGIRYIRNKQYHEALIKRELILSAGPFSSPQLLMLSGIGPKRHLENLGVPLVYDLPVGKKLYDHLLFPGLNFLLNESIVLNQEKETGKLDNYIDIREGKGAFTTLIGGLEAVAYLNTNQTRSDPKRPDIELLAFGGGISGDKNLVYRKMFGISEEVYDAVWKPLENRPILQILPVLLQPKSSGYLKLKSSNPYHWPKIYTNYLTDPENNDIKTLLKGIREAQRIARSPSLAKYGAKLVETPIPGCQNHVFDSDDYWLCSLRQLSTSLGDQTSTCKMGPRNDPEAIVDSKLRVYGIHNLRVADASVIPVPISGRAVTASYMIGEKAADMLKKAWNKKDSISRLIDIRSANVEE</sequence>
<dbReference type="AlphaFoldDB" id="A0A9P0GEE9"/>
<feature type="signal peptide" evidence="3">
    <location>
        <begin position="1"/>
        <end position="19"/>
    </location>
</feature>
<dbReference type="InterPro" id="IPR036188">
    <property type="entry name" value="FAD/NAD-bd_sf"/>
</dbReference>
<dbReference type="GO" id="GO:0050660">
    <property type="term" value="F:flavin adenine dinucleotide binding"/>
    <property type="evidence" value="ECO:0007669"/>
    <property type="project" value="InterPro"/>
</dbReference>
<keyword evidence="2" id="KW-0285">Flavoprotein</keyword>
<keyword evidence="3" id="KW-0732">Signal</keyword>
<dbReference type="InterPro" id="IPR000172">
    <property type="entry name" value="GMC_OxRdtase_N"/>
</dbReference>
<evidence type="ECO:0000313" key="5">
    <source>
        <dbReference type="EMBL" id="CAH1107826.1"/>
    </source>
</evidence>
<dbReference type="PANTHER" id="PTHR11552:SF208">
    <property type="entry name" value="RE36204P-RELATED"/>
    <property type="match status" value="1"/>
</dbReference>
<dbReference type="SUPFAM" id="SSF54373">
    <property type="entry name" value="FAD-linked reductases, C-terminal domain"/>
    <property type="match status" value="1"/>
</dbReference>
<gene>
    <name evidence="5" type="ORF">PSYICH_LOCUS9159</name>
</gene>
<keyword evidence="2" id="KW-0274">FAD</keyword>
<evidence type="ECO:0000256" key="3">
    <source>
        <dbReference type="SAM" id="SignalP"/>
    </source>
</evidence>
<evidence type="ECO:0000313" key="6">
    <source>
        <dbReference type="Proteomes" id="UP001153636"/>
    </source>
</evidence>
<dbReference type="PANTHER" id="PTHR11552">
    <property type="entry name" value="GLUCOSE-METHANOL-CHOLINE GMC OXIDOREDUCTASE"/>
    <property type="match status" value="1"/>
</dbReference>
<keyword evidence="6" id="KW-1185">Reference proteome</keyword>
<dbReference type="EMBL" id="OV651815">
    <property type="protein sequence ID" value="CAH1107826.1"/>
    <property type="molecule type" value="Genomic_DNA"/>
</dbReference>
<dbReference type="InterPro" id="IPR012132">
    <property type="entry name" value="GMC_OxRdtase"/>
</dbReference>
<proteinExistence type="inferred from homology"/>
<dbReference type="PIRSF" id="PIRSF000137">
    <property type="entry name" value="Alcohol_oxidase"/>
    <property type="match status" value="1"/>
</dbReference>
<comment type="similarity">
    <text evidence="1">Belongs to the GMC oxidoreductase family.</text>
</comment>
<dbReference type="Pfam" id="PF00732">
    <property type="entry name" value="GMC_oxred_N"/>
    <property type="match status" value="1"/>
</dbReference>
<feature type="binding site" evidence="2">
    <location>
        <position position="143"/>
    </location>
    <ligand>
        <name>FAD</name>
        <dbReference type="ChEBI" id="CHEBI:57692"/>
    </ligand>
</feature>
<evidence type="ECO:0000256" key="2">
    <source>
        <dbReference type="PIRSR" id="PIRSR000137-2"/>
    </source>
</evidence>
<dbReference type="Pfam" id="PF05199">
    <property type="entry name" value="GMC_oxred_C"/>
    <property type="match status" value="1"/>
</dbReference>
<dbReference type="PROSITE" id="PS00624">
    <property type="entry name" value="GMC_OXRED_2"/>
    <property type="match status" value="1"/>
</dbReference>
<dbReference type="Gene3D" id="3.50.50.60">
    <property type="entry name" value="FAD/NAD(P)-binding domain"/>
    <property type="match status" value="1"/>
</dbReference>
<dbReference type="Proteomes" id="UP001153636">
    <property type="component" value="Chromosome 3"/>
</dbReference>
<organism evidence="5 6">
    <name type="scientific">Psylliodes chrysocephalus</name>
    <dbReference type="NCBI Taxonomy" id="3402493"/>
    <lineage>
        <taxon>Eukaryota</taxon>
        <taxon>Metazoa</taxon>
        <taxon>Ecdysozoa</taxon>
        <taxon>Arthropoda</taxon>
        <taxon>Hexapoda</taxon>
        <taxon>Insecta</taxon>
        <taxon>Pterygota</taxon>
        <taxon>Neoptera</taxon>
        <taxon>Endopterygota</taxon>
        <taxon>Coleoptera</taxon>
        <taxon>Polyphaga</taxon>
        <taxon>Cucujiformia</taxon>
        <taxon>Chrysomeloidea</taxon>
        <taxon>Chrysomelidae</taxon>
        <taxon>Galerucinae</taxon>
        <taxon>Alticini</taxon>
        <taxon>Psylliodes</taxon>
    </lineage>
</organism>